<gene>
    <name evidence="1" type="ORF">HPBE_LOCUS11413</name>
</gene>
<proteinExistence type="predicted"/>
<dbReference type="WBParaSite" id="HPBE_0001141201-mRNA-1">
    <property type="protein sequence ID" value="HPBE_0001141201-mRNA-1"/>
    <property type="gene ID" value="HPBE_0001141201"/>
</dbReference>
<accession>A0A183FTK6</accession>
<dbReference type="OrthoDB" id="5810672at2759"/>
<evidence type="ECO:0000313" key="2">
    <source>
        <dbReference type="Proteomes" id="UP000050761"/>
    </source>
</evidence>
<accession>A0A3P7ZDX2</accession>
<keyword evidence="2" id="KW-1185">Reference proteome</keyword>
<reference evidence="3" key="2">
    <citation type="submission" date="2019-09" db="UniProtKB">
        <authorList>
            <consortium name="WormBaseParasite"/>
        </authorList>
    </citation>
    <scope>IDENTIFICATION</scope>
</reference>
<evidence type="ECO:0000313" key="3">
    <source>
        <dbReference type="WBParaSite" id="HPBE_0001141201-mRNA-1"/>
    </source>
</evidence>
<organism evidence="2 3">
    <name type="scientific">Heligmosomoides polygyrus</name>
    <name type="common">Parasitic roundworm</name>
    <dbReference type="NCBI Taxonomy" id="6339"/>
    <lineage>
        <taxon>Eukaryota</taxon>
        <taxon>Metazoa</taxon>
        <taxon>Ecdysozoa</taxon>
        <taxon>Nematoda</taxon>
        <taxon>Chromadorea</taxon>
        <taxon>Rhabditida</taxon>
        <taxon>Rhabditina</taxon>
        <taxon>Rhabditomorpha</taxon>
        <taxon>Strongyloidea</taxon>
        <taxon>Heligmosomidae</taxon>
        <taxon>Heligmosomoides</taxon>
    </lineage>
</organism>
<dbReference type="Proteomes" id="UP000050761">
    <property type="component" value="Unassembled WGS sequence"/>
</dbReference>
<sequence>MKIYKRLVDSRLREMVPISQVQWGFMPERSTTDAIFIARQVMEKYREKRKPCYLAFLDLEKAYDRPARALARQNPPENTGTTLAAGVVGGDMMRQRIFTARLERRANTSASEWAAERRKQCFISRSAPARRTDGRLSLPYGDGGGSLLTIVEAALVVTPEVQAAPSCKECPVEFSFIFSRPPVVFQPYQLF</sequence>
<protein>
    <submittedName>
        <fullName evidence="3">Reverse transcriptase domain-containing protein</fullName>
    </submittedName>
</protein>
<dbReference type="EMBL" id="UZAH01027093">
    <property type="protein sequence ID" value="VDO88509.1"/>
    <property type="molecule type" value="Genomic_DNA"/>
</dbReference>
<evidence type="ECO:0000313" key="1">
    <source>
        <dbReference type="EMBL" id="VDO88509.1"/>
    </source>
</evidence>
<name>A0A183FTK6_HELPZ</name>
<dbReference type="PANTHER" id="PTHR19446">
    <property type="entry name" value="REVERSE TRANSCRIPTASES"/>
    <property type="match status" value="1"/>
</dbReference>
<reference evidence="1 2" key="1">
    <citation type="submission" date="2018-11" db="EMBL/GenBank/DDBJ databases">
        <authorList>
            <consortium name="Pathogen Informatics"/>
        </authorList>
    </citation>
    <scope>NUCLEOTIDE SEQUENCE [LARGE SCALE GENOMIC DNA]</scope>
</reference>
<dbReference type="AlphaFoldDB" id="A0A183FTK6"/>